<dbReference type="SMART" id="SM00089">
    <property type="entry name" value="PKD"/>
    <property type="match status" value="1"/>
</dbReference>
<evidence type="ECO:0000313" key="4">
    <source>
        <dbReference type="Proteomes" id="UP000307602"/>
    </source>
</evidence>
<dbReference type="CDD" id="cd00146">
    <property type="entry name" value="PKD"/>
    <property type="match status" value="1"/>
</dbReference>
<dbReference type="Proteomes" id="UP000307602">
    <property type="component" value="Unassembled WGS sequence"/>
</dbReference>
<dbReference type="NCBIfam" id="TIGR04131">
    <property type="entry name" value="Bac_Flav_CTERM"/>
    <property type="match status" value="1"/>
</dbReference>
<evidence type="ECO:0000259" key="2">
    <source>
        <dbReference type="PROSITE" id="PS50093"/>
    </source>
</evidence>
<evidence type="ECO:0000256" key="1">
    <source>
        <dbReference type="SAM" id="SignalP"/>
    </source>
</evidence>
<protein>
    <submittedName>
        <fullName evidence="3">T9SS type B sorting domain-containing protein</fullName>
    </submittedName>
</protein>
<feature type="signal peptide" evidence="1">
    <location>
        <begin position="1"/>
        <end position="19"/>
    </location>
</feature>
<proteinExistence type="predicted"/>
<keyword evidence="4" id="KW-1185">Reference proteome</keyword>
<dbReference type="Pfam" id="PF18911">
    <property type="entry name" value="PKD_4"/>
    <property type="match status" value="1"/>
</dbReference>
<dbReference type="EMBL" id="SRSO01000004">
    <property type="protein sequence ID" value="TGV04050.1"/>
    <property type="molecule type" value="Genomic_DNA"/>
</dbReference>
<dbReference type="InterPro" id="IPR000601">
    <property type="entry name" value="PKD_dom"/>
</dbReference>
<sequence length="783" mass="87353">MFRKSIIYSLLFAVTFLNAQKETAIWYFGENAGLDFNSGVPVALSDGELTSLEGSATISDKDGNLLFYTDGITVWNRNHDVMPNGSGLKGHNSSTQSSIIIPLPQTSDIYYIFTNDGVSNGLQYNILDMSLDGGMGDIFSKNNPLENEVYEKLTAVLHANGNDVWIIAHKRNSNEFITYLLGEAGLNTIPVISAVGSISGIQGYMKTSPNGKLLAITNTAYYNNNNAKVELFRFDNTKGKISAPINIGSSLIHSTIRTPKGPYGLEFSSDSSKLYISTKALDTDGLTYYIYQFDVSNYNKNNILDSARIIAESKNIGLYALQIAIDNKIYVAQNETNYLAVIDNPNALGSLSNFRFNAINLGLGKAAFGLPPFIQSYFINEILAKNFCLGYSTKFSVNINGNNSKVFWDFGDGHTSTDIAPLHTYDRPGNYTVKVTATSNINAISNRKTLTKEITIYETPIANTISDSSFCYTENNKEFDLSTKNNDILGIQFESDYQISYHSSSLNAINAIELPVKYTEFSDEEIIYAKISNINNLDCYDITSFTLYSRLLQAPNVEDMYFLCPNNPSITINAGDFEGLSWQNSNGDIIGTNSSITITQPDTYTLSIFDTFDNNTICENITNFEVFPFDIIDNFDIEMSSFSSLITLTINTLSNQDFEYSLDGEVYQSSNIFEVGVGDHTIYIRDTSACKTITKAITAFGYKPFFTPNGDGINENWHIYEVQKYPGSKVFIYDRYGKLLKQLFPNNVGWDGRFNGKLLPNSDYWFRFENNGEIHTGHFALKR</sequence>
<dbReference type="SUPFAM" id="SSF63829">
    <property type="entry name" value="Calcium-dependent phosphotriesterase"/>
    <property type="match status" value="1"/>
</dbReference>
<dbReference type="OrthoDB" id="9765926at2"/>
<gene>
    <name evidence="3" type="ORF">EM932_04440</name>
</gene>
<comment type="caution">
    <text evidence="3">The sequence shown here is derived from an EMBL/GenBank/DDBJ whole genome shotgun (WGS) entry which is preliminary data.</text>
</comment>
<dbReference type="InterPro" id="IPR026341">
    <property type="entry name" value="T9SS_type_B"/>
</dbReference>
<dbReference type="RefSeq" id="WP_135875907.1">
    <property type="nucleotide sequence ID" value="NZ_SRSO01000004.1"/>
</dbReference>
<name>A0A4S1E0M5_9FLAO</name>
<accession>A0A4S1E0M5</accession>
<dbReference type="InterPro" id="IPR015943">
    <property type="entry name" value="WD40/YVTN_repeat-like_dom_sf"/>
</dbReference>
<dbReference type="AlphaFoldDB" id="A0A4S1E0M5"/>
<dbReference type="InterPro" id="IPR022409">
    <property type="entry name" value="PKD/Chitinase_dom"/>
</dbReference>
<dbReference type="InterPro" id="IPR035986">
    <property type="entry name" value="PKD_dom_sf"/>
</dbReference>
<organism evidence="3 4">
    <name type="scientific">Flavivirga rizhaonensis</name>
    <dbReference type="NCBI Taxonomy" id="2559571"/>
    <lineage>
        <taxon>Bacteria</taxon>
        <taxon>Pseudomonadati</taxon>
        <taxon>Bacteroidota</taxon>
        <taxon>Flavobacteriia</taxon>
        <taxon>Flavobacteriales</taxon>
        <taxon>Flavobacteriaceae</taxon>
        <taxon>Flavivirga</taxon>
    </lineage>
</organism>
<reference evidence="3 4" key="1">
    <citation type="submission" date="2019-04" db="EMBL/GenBank/DDBJ databases">
        <authorList>
            <person name="Liu A."/>
        </authorList>
    </citation>
    <scope>NUCLEOTIDE SEQUENCE [LARGE SCALE GENOMIC DNA]</scope>
    <source>
        <strain evidence="3 4">RZ03</strain>
    </source>
</reference>
<dbReference type="InterPro" id="IPR013783">
    <property type="entry name" value="Ig-like_fold"/>
</dbReference>
<dbReference type="Gene3D" id="2.60.40.10">
    <property type="entry name" value="Immunoglobulins"/>
    <property type="match status" value="1"/>
</dbReference>
<keyword evidence="1" id="KW-0732">Signal</keyword>
<feature type="domain" description="PKD" evidence="2">
    <location>
        <begin position="392"/>
        <end position="459"/>
    </location>
</feature>
<dbReference type="PROSITE" id="PS50093">
    <property type="entry name" value="PKD"/>
    <property type="match status" value="1"/>
</dbReference>
<dbReference type="SUPFAM" id="SSF49299">
    <property type="entry name" value="PKD domain"/>
    <property type="match status" value="1"/>
</dbReference>
<dbReference type="Gene3D" id="2.130.10.10">
    <property type="entry name" value="YVTN repeat-like/Quinoprotein amine dehydrogenase"/>
    <property type="match status" value="1"/>
</dbReference>
<dbReference type="Pfam" id="PF13585">
    <property type="entry name" value="CHU_C"/>
    <property type="match status" value="1"/>
</dbReference>
<feature type="chain" id="PRO_5020804869" evidence="1">
    <location>
        <begin position="20"/>
        <end position="783"/>
    </location>
</feature>
<evidence type="ECO:0000313" key="3">
    <source>
        <dbReference type="EMBL" id="TGV04050.1"/>
    </source>
</evidence>